<organism evidence="3 4">
    <name type="scientific">Gracilibacillus oryzae</name>
    <dbReference type="NCBI Taxonomy" id="1672701"/>
    <lineage>
        <taxon>Bacteria</taxon>
        <taxon>Bacillati</taxon>
        <taxon>Bacillota</taxon>
        <taxon>Bacilli</taxon>
        <taxon>Bacillales</taxon>
        <taxon>Bacillaceae</taxon>
        <taxon>Gracilibacillus</taxon>
    </lineage>
</organism>
<dbReference type="EMBL" id="WEID01000077">
    <property type="protein sequence ID" value="KAB8129191.1"/>
    <property type="molecule type" value="Genomic_DNA"/>
</dbReference>
<evidence type="ECO:0000313" key="3">
    <source>
        <dbReference type="EMBL" id="KAB8129191.1"/>
    </source>
</evidence>
<dbReference type="PANTHER" id="PTHR43308">
    <property type="entry name" value="OUTER MEMBRANE PROTEIN ALPHA-RELATED"/>
    <property type="match status" value="1"/>
</dbReference>
<dbReference type="InterPro" id="IPR001119">
    <property type="entry name" value="SLH_dom"/>
</dbReference>
<dbReference type="PROSITE" id="PS51272">
    <property type="entry name" value="SLH"/>
    <property type="match status" value="3"/>
</dbReference>
<dbReference type="Pfam" id="PF00395">
    <property type="entry name" value="SLH"/>
    <property type="match status" value="3"/>
</dbReference>
<dbReference type="RefSeq" id="WP_153405576.1">
    <property type="nucleotide sequence ID" value="NZ_ML762437.1"/>
</dbReference>
<dbReference type="Proteomes" id="UP000480246">
    <property type="component" value="Unassembled WGS sequence"/>
</dbReference>
<dbReference type="AlphaFoldDB" id="A0A7C8GSD4"/>
<proteinExistence type="predicted"/>
<dbReference type="Pfam" id="PF09992">
    <property type="entry name" value="NAGPA"/>
    <property type="match status" value="1"/>
</dbReference>
<name>A0A7C8GSD4_9BACI</name>
<feature type="domain" description="SLH" evidence="2">
    <location>
        <begin position="468"/>
        <end position="522"/>
    </location>
</feature>
<dbReference type="InterPro" id="IPR051465">
    <property type="entry name" value="Cell_Envelope_Struct_Comp"/>
</dbReference>
<keyword evidence="1" id="KW-0732">Signal</keyword>
<evidence type="ECO:0000313" key="4">
    <source>
        <dbReference type="Proteomes" id="UP000480246"/>
    </source>
</evidence>
<keyword evidence="4" id="KW-1185">Reference proteome</keyword>
<dbReference type="OrthoDB" id="9809781at2"/>
<feature type="domain" description="SLH" evidence="2">
    <location>
        <begin position="403"/>
        <end position="466"/>
    </location>
</feature>
<dbReference type="PANTHER" id="PTHR43308:SF5">
    <property type="entry name" value="S-LAYER PROTEIN _ PEPTIDOGLYCAN ENDO-BETA-N-ACETYLGLUCOSAMINIDASE"/>
    <property type="match status" value="1"/>
</dbReference>
<feature type="domain" description="SLH" evidence="2">
    <location>
        <begin position="523"/>
        <end position="578"/>
    </location>
</feature>
<evidence type="ECO:0000259" key="2">
    <source>
        <dbReference type="PROSITE" id="PS51272"/>
    </source>
</evidence>
<comment type="caution">
    <text evidence="3">The sequence shown here is derived from an EMBL/GenBank/DDBJ whole genome shotgun (WGS) entry which is preliminary data.</text>
</comment>
<sequence length="578" mass="63458">MKHQGKRILSSLIVLVVLALVFEPMVRVSAATVKEQFSVAQGVTYTDIRLSDGSTKQAVRVMGIYMPDDTSHIEVGVPVALNSLERTSSQAKRNTSDGHYVVGAINASFFHLGTAMNLVSKDNKLIHAGEIFPGSDKYVNQPIAFGVNKSGRGIIDYYNIDMTYTHNGNTYDITSTNKLRYENETILYTPDFTSNYTDTNQYGKEIVVTVPEKPTYEFGTTVTGTISKVREKGSTTNTAIPENGFVISGIGTGVDDLKNVKVGDPITLSIDVDDKWKNSQFMLASGPMLVKDGRVSMTMDPNSLNARIRAPRTAVAIDKTGDRVYYITVDGRQSGYSTGMSLSEFARYLVDLGVDTALNLDGGGSTSMAVRYPGSQLATLANSPSDGYERAVSTTLLAVSSIPPESFKDVRYNFWAYDSIESLVDNGTITGYPDKTFRPEKEITRTQAAIMLTRQLDLNVVNVTDPGFKDVKPSDRYYKYIAAAANAGLLSGKGNGYFEKDEQLTRAEMAVLLQKAFEIQMADKGYFPDVKKDHWGYDYVNALAASGLATGYEDGTFRPDRSVSRAEFTSFLYRAINQ</sequence>
<dbReference type="InterPro" id="IPR018711">
    <property type="entry name" value="NAGPA"/>
</dbReference>
<protein>
    <recommendedName>
        <fullName evidence="2">SLH domain-containing protein</fullName>
    </recommendedName>
</protein>
<accession>A0A7C8GSD4</accession>
<gene>
    <name evidence="3" type="ORF">F9U64_15510</name>
</gene>
<evidence type="ECO:0000256" key="1">
    <source>
        <dbReference type="ARBA" id="ARBA00022729"/>
    </source>
</evidence>
<reference evidence="3 4" key="1">
    <citation type="submission" date="2019-10" db="EMBL/GenBank/DDBJ databases">
        <title>Gracilibacillus sp. nov. isolated from rice seeds.</title>
        <authorList>
            <person name="He S."/>
        </authorList>
    </citation>
    <scope>NUCLEOTIDE SEQUENCE [LARGE SCALE GENOMIC DNA]</scope>
    <source>
        <strain evidence="3 4">TD8</strain>
    </source>
</reference>